<dbReference type="OrthoDB" id="295029at2759"/>
<feature type="compositionally biased region" description="Basic residues" evidence="3">
    <location>
        <begin position="97"/>
        <end position="106"/>
    </location>
</feature>
<feature type="region of interest" description="Disordered" evidence="3">
    <location>
        <begin position="87"/>
        <end position="122"/>
    </location>
</feature>
<feature type="compositionally biased region" description="Acidic residues" evidence="3">
    <location>
        <begin position="922"/>
        <end position="939"/>
    </location>
</feature>
<reference evidence="5" key="2">
    <citation type="submission" date="2020-04" db="EMBL/GenBank/DDBJ databases">
        <authorList>
            <consortium name="NCBI Genome Project"/>
        </authorList>
    </citation>
    <scope>NUCLEOTIDE SEQUENCE</scope>
    <source>
        <strain evidence="5">CBS 342.82</strain>
    </source>
</reference>
<feature type="region of interest" description="Disordered" evidence="3">
    <location>
        <begin position="590"/>
        <end position="634"/>
    </location>
</feature>
<feature type="compositionally biased region" description="Polar residues" evidence="3">
    <location>
        <begin position="558"/>
        <end position="575"/>
    </location>
</feature>
<reference evidence="5" key="3">
    <citation type="submission" date="2025-08" db="UniProtKB">
        <authorList>
            <consortium name="RefSeq"/>
        </authorList>
    </citation>
    <scope>IDENTIFICATION</scope>
    <source>
        <strain evidence="5">CBS 342.82</strain>
    </source>
</reference>
<feature type="compositionally biased region" description="Basic and acidic residues" evidence="3">
    <location>
        <begin position="107"/>
        <end position="122"/>
    </location>
</feature>
<dbReference type="Pfam" id="PF04499">
    <property type="entry name" value="SAPS"/>
    <property type="match status" value="1"/>
</dbReference>
<feature type="compositionally biased region" description="Basic and acidic residues" evidence="3">
    <location>
        <begin position="910"/>
        <end position="921"/>
    </location>
</feature>
<dbReference type="PANTHER" id="PTHR12634:SF8">
    <property type="entry name" value="FIERY MOUNTAIN, ISOFORM D"/>
    <property type="match status" value="1"/>
</dbReference>
<feature type="region of interest" description="Disordered" evidence="3">
    <location>
        <begin position="430"/>
        <end position="575"/>
    </location>
</feature>
<feature type="compositionally biased region" description="Acidic residues" evidence="3">
    <location>
        <begin position="899"/>
        <end position="909"/>
    </location>
</feature>
<keyword evidence="2" id="KW-0131">Cell cycle</keyword>
<dbReference type="GO" id="GO:0005634">
    <property type="term" value="C:nucleus"/>
    <property type="evidence" value="ECO:0007669"/>
    <property type="project" value="TreeGrafter"/>
</dbReference>
<feature type="region of interest" description="Disordered" evidence="3">
    <location>
        <begin position="893"/>
        <end position="939"/>
    </location>
</feature>
<feature type="compositionally biased region" description="Basic and acidic residues" evidence="3">
    <location>
        <begin position="443"/>
        <end position="452"/>
    </location>
</feature>
<feature type="compositionally biased region" description="Basic and acidic residues" evidence="3">
    <location>
        <begin position="618"/>
        <end position="629"/>
    </location>
</feature>
<evidence type="ECO:0000313" key="4">
    <source>
        <dbReference type="Proteomes" id="UP000504637"/>
    </source>
</evidence>
<proteinExistence type="inferred from homology"/>
<evidence type="ECO:0000256" key="2">
    <source>
        <dbReference type="ARBA" id="ARBA00023306"/>
    </source>
</evidence>
<feature type="compositionally biased region" description="Basic and acidic residues" evidence="3">
    <location>
        <begin position="533"/>
        <end position="542"/>
    </location>
</feature>
<evidence type="ECO:0000256" key="1">
    <source>
        <dbReference type="ARBA" id="ARBA00006180"/>
    </source>
</evidence>
<dbReference type="InterPro" id="IPR007587">
    <property type="entry name" value="SAPS"/>
</dbReference>
<sequence length="939" mass="103283">MFWRFGGYANISTLDAILDKPDVTLEELLNESDLIQELKQSNSKLVDFLRDEAVLKKLLYYVTADKASATSEGKDKAEDKIEDEKPLTGISFFGGKGKSRSRSKSVNKRDDDGQSELEKNETQRKRYAHVACEVLSSEVWSIMEALLENPKNMLEFWQYLWRPAPLDPVQAGYFTKVNETLLDKKTEEMLVLLKSMNGVIPAMLQHVDCPMIMDLLLKIISLEKQEGGQGTVDWLQSQGLIPLLLSYLSQKHASSTQTSAGDFLKAIITISANATTQDASVIGPNELTRELVSEKCIKSLIADMLRGGNPLTVGVGIIIEVIRKNNSDYDLDNQMGPEPKTSDPIYLGTLLRQFALHIPDFMHLIRSPSARRSPLKVAFGSKIEPLGFDRFKTCELMAELLHCSNMGLLNESGAEAEVQRRDATRERLKAEGRLAASATADSPSRELSHDEFGSSVDSAGFHHTARPFDDEYNEKGEGDRRLDHNNAVDEDGFEKVNAPTDDLSDEVTFDDLQEKLESKTPQKLHTIPPRSDSLPKDLEDVPKPLSPTKKAHLIPDQSPAQAAESPTTAGVTDSIRTLGVKEDSLMSELDVETPVEGTSDLEQNLAQPGDKPAPLFAKKADPVSDHDSDLSAADNDQQDIDQSTATIQGQNAPSPGVEGASYEAELDGAPVVGDLLKTQFVEHQVVPTILDFFFRFPWNNFLHNVVYDVVQQVFNGTLERGYNKTLAFDLFSAVTLRQGQTLEELGLVSGKDVIDRILDGQHASDHSQASRGMRLGYMGHLTLIAEEVCKFGNRPFPEGTEHIILDRITRDEWVQYVEGTLTETRDKDNAVLGGVRPENAGHRVAGLGGLSSGFSATITNTLANAGIGSSVSAEDSLAMSEGTVGQAFEINSGMSGFGDGDDDEDMEDEAALRQEEHRSPFTDDEQVGELSFDIDMDCR</sequence>
<comment type="similarity">
    <text evidence="1">Belongs to the SAPS family.</text>
</comment>
<feature type="compositionally biased region" description="Acidic residues" evidence="3">
    <location>
        <begin position="502"/>
        <end position="511"/>
    </location>
</feature>
<dbReference type="PANTHER" id="PTHR12634">
    <property type="entry name" value="SIT4 YEAST -ASSOCIATING PROTEIN-RELATED"/>
    <property type="match status" value="1"/>
</dbReference>
<evidence type="ECO:0000313" key="5">
    <source>
        <dbReference type="RefSeq" id="XP_033459402.1"/>
    </source>
</evidence>
<name>A0A6J3M2W1_9PEZI</name>
<protein>
    <submittedName>
        <fullName evidence="5">SAPS-domain-containing protein</fullName>
    </submittedName>
</protein>
<evidence type="ECO:0000256" key="3">
    <source>
        <dbReference type="SAM" id="MobiDB-lite"/>
    </source>
</evidence>
<reference evidence="5" key="1">
    <citation type="submission" date="2020-01" db="EMBL/GenBank/DDBJ databases">
        <authorList>
            <consortium name="DOE Joint Genome Institute"/>
            <person name="Haridas S."/>
            <person name="Albert R."/>
            <person name="Binder M."/>
            <person name="Bloem J."/>
            <person name="Labutti K."/>
            <person name="Salamov A."/>
            <person name="Andreopoulos B."/>
            <person name="Baker S.E."/>
            <person name="Barry K."/>
            <person name="Bills G."/>
            <person name="Bluhm B.H."/>
            <person name="Cannon C."/>
            <person name="Castanera R."/>
            <person name="Culley D.E."/>
            <person name="Daum C."/>
            <person name="Ezra D."/>
            <person name="Gonzalez J.B."/>
            <person name="Henrissat B."/>
            <person name="Kuo A."/>
            <person name="Liang C."/>
            <person name="Lipzen A."/>
            <person name="Lutzoni F."/>
            <person name="Magnuson J."/>
            <person name="Mondo S."/>
            <person name="Nolan M."/>
            <person name="Ohm R."/>
            <person name="Pangilinan J."/>
            <person name="Park H.-J."/>
            <person name="Ramirez L."/>
            <person name="Alfaro M."/>
            <person name="Sun H."/>
            <person name="Tritt A."/>
            <person name="Yoshinaga Y."/>
            <person name="Zwiers L.-H."/>
            <person name="Turgeon B.G."/>
            <person name="Goodwin S.B."/>
            <person name="Spatafora J.W."/>
            <person name="Crous P.W."/>
            <person name="Grigoriev I.V."/>
        </authorList>
    </citation>
    <scope>NUCLEOTIDE SEQUENCE</scope>
    <source>
        <strain evidence="5">CBS 342.82</strain>
    </source>
</reference>
<dbReference type="GO" id="GO:0005829">
    <property type="term" value="C:cytosol"/>
    <property type="evidence" value="ECO:0007669"/>
    <property type="project" value="TreeGrafter"/>
</dbReference>
<keyword evidence="4" id="KW-1185">Reference proteome</keyword>
<gene>
    <name evidence="5" type="ORF">K489DRAFT_240965</name>
</gene>
<dbReference type="Proteomes" id="UP000504637">
    <property type="component" value="Unplaced"/>
</dbReference>
<dbReference type="GeneID" id="54357671"/>
<dbReference type="RefSeq" id="XP_033459402.1">
    <property type="nucleotide sequence ID" value="XM_033599872.1"/>
</dbReference>
<accession>A0A6J3M2W1</accession>
<organism evidence="5">
    <name type="scientific">Dissoconium aciculare CBS 342.82</name>
    <dbReference type="NCBI Taxonomy" id="1314786"/>
    <lineage>
        <taxon>Eukaryota</taxon>
        <taxon>Fungi</taxon>
        <taxon>Dikarya</taxon>
        <taxon>Ascomycota</taxon>
        <taxon>Pezizomycotina</taxon>
        <taxon>Dothideomycetes</taxon>
        <taxon>Dothideomycetidae</taxon>
        <taxon>Mycosphaerellales</taxon>
        <taxon>Dissoconiaceae</taxon>
        <taxon>Dissoconium</taxon>
    </lineage>
</organism>
<feature type="compositionally biased region" description="Basic and acidic residues" evidence="3">
    <location>
        <begin position="466"/>
        <end position="487"/>
    </location>
</feature>
<dbReference type="AlphaFoldDB" id="A0A6J3M2W1"/>
<dbReference type="GO" id="GO:0019888">
    <property type="term" value="F:protein phosphatase regulator activity"/>
    <property type="evidence" value="ECO:0007669"/>
    <property type="project" value="TreeGrafter"/>
</dbReference>
<dbReference type="GO" id="GO:0019903">
    <property type="term" value="F:protein phosphatase binding"/>
    <property type="evidence" value="ECO:0007669"/>
    <property type="project" value="InterPro"/>
</dbReference>